<dbReference type="Gene3D" id="1.10.10.10">
    <property type="entry name" value="Winged helix-like DNA-binding domain superfamily/Winged helix DNA-binding domain"/>
    <property type="match status" value="1"/>
</dbReference>
<evidence type="ECO:0000259" key="4">
    <source>
        <dbReference type="PROSITE" id="PS51077"/>
    </source>
</evidence>
<feature type="domain" description="IclR-ED" evidence="5">
    <location>
        <begin position="84"/>
        <end position="243"/>
    </location>
</feature>
<dbReference type="InterPro" id="IPR036390">
    <property type="entry name" value="WH_DNA-bd_sf"/>
</dbReference>
<reference evidence="6 7" key="1">
    <citation type="submission" date="2018-06" db="EMBL/GenBank/DDBJ databases">
        <title>Draft Whole-Genome Sequence of the purple photosynthetic bacterium Rhodospeudomonas palustris XCP.</title>
        <authorList>
            <person name="Rayyan A."/>
            <person name="Meyer T.E."/>
            <person name="Kyndt J.A."/>
        </authorList>
    </citation>
    <scope>NUCLEOTIDE SEQUENCE [LARGE SCALE GENOMIC DNA]</scope>
    <source>
        <strain evidence="6 7">XCP</strain>
    </source>
</reference>
<evidence type="ECO:0000256" key="2">
    <source>
        <dbReference type="ARBA" id="ARBA00023125"/>
    </source>
</evidence>
<dbReference type="Pfam" id="PF09339">
    <property type="entry name" value="HTH_IclR"/>
    <property type="match status" value="1"/>
</dbReference>
<dbReference type="Pfam" id="PF01614">
    <property type="entry name" value="IclR_C"/>
    <property type="match status" value="1"/>
</dbReference>
<evidence type="ECO:0000313" key="6">
    <source>
        <dbReference type="EMBL" id="PZA11740.1"/>
    </source>
</evidence>
<feature type="domain" description="HTH iclR-type" evidence="4">
    <location>
        <begin position="22"/>
        <end position="83"/>
    </location>
</feature>
<name>A0A323UJG7_RHOPL</name>
<sequence length="249" mass="26502">MKRSATGSSTTEAPMREAGEGVAAVERALAIVAALETADQPMTLAELAVRTGFYKSTILRLLGSLIATGYATRLPDGAYDLGPAAFRLGAAFTRKNAIGHHVLPALQQLVDQGTESASFHIRQDAENRLCLFRVNSRHATLDRVEVGHSYALDRGAAGHIILAYAGQKGARYDAIRTDGFDVSLGERDPSCAAVAAPVFGPRDMLIGVISLSGPRERFGKAEIAKMKRVLGPVARALTQSLGGTWPAYR</sequence>
<dbReference type="GO" id="GO:0045892">
    <property type="term" value="P:negative regulation of DNA-templated transcription"/>
    <property type="evidence" value="ECO:0007669"/>
    <property type="project" value="TreeGrafter"/>
</dbReference>
<dbReference type="EMBL" id="QKQS01000016">
    <property type="protein sequence ID" value="PZA11740.1"/>
    <property type="molecule type" value="Genomic_DNA"/>
</dbReference>
<accession>A0A323UJG7</accession>
<dbReference type="InterPro" id="IPR036388">
    <property type="entry name" value="WH-like_DNA-bd_sf"/>
</dbReference>
<organism evidence="6 7">
    <name type="scientific">Rhodopseudomonas palustris</name>
    <dbReference type="NCBI Taxonomy" id="1076"/>
    <lineage>
        <taxon>Bacteria</taxon>
        <taxon>Pseudomonadati</taxon>
        <taxon>Pseudomonadota</taxon>
        <taxon>Alphaproteobacteria</taxon>
        <taxon>Hyphomicrobiales</taxon>
        <taxon>Nitrobacteraceae</taxon>
        <taxon>Rhodopseudomonas</taxon>
    </lineage>
</organism>
<dbReference type="OrthoDB" id="6166718at2"/>
<keyword evidence="2" id="KW-0238">DNA-binding</keyword>
<dbReference type="PROSITE" id="PS51078">
    <property type="entry name" value="ICLR_ED"/>
    <property type="match status" value="1"/>
</dbReference>
<dbReference type="GO" id="GO:0003677">
    <property type="term" value="F:DNA binding"/>
    <property type="evidence" value="ECO:0007669"/>
    <property type="project" value="UniProtKB-KW"/>
</dbReference>
<gene>
    <name evidence="6" type="ORF">DNX69_11525</name>
</gene>
<evidence type="ECO:0000313" key="7">
    <source>
        <dbReference type="Proteomes" id="UP000248134"/>
    </source>
</evidence>
<dbReference type="PANTHER" id="PTHR30136">
    <property type="entry name" value="HELIX-TURN-HELIX TRANSCRIPTIONAL REGULATOR, ICLR FAMILY"/>
    <property type="match status" value="1"/>
</dbReference>
<evidence type="ECO:0000256" key="1">
    <source>
        <dbReference type="ARBA" id="ARBA00023015"/>
    </source>
</evidence>
<dbReference type="PROSITE" id="PS51077">
    <property type="entry name" value="HTH_ICLR"/>
    <property type="match status" value="1"/>
</dbReference>
<evidence type="ECO:0000259" key="5">
    <source>
        <dbReference type="PROSITE" id="PS51078"/>
    </source>
</evidence>
<dbReference type="InterPro" id="IPR029016">
    <property type="entry name" value="GAF-like_dom_sf"/>
</dbReference>
<dbReference type="SUPFAM" id="SSF46785">
    <property type="entry name" value="Winged helix' DNA-binding domain"/>
    <property type="match status" value="1"/>
</dbReference>
<evidence type="ECO:0000256" key="3">
    <source>
        <dbReference type="ARBA" id="ARBA00023163"/>
    </source>
</evidence>
<dbReference type="GO" id="GO:0003700">
    <property type="term" value="F:DNA-binding transcription factor activity"/>
    <property type="evidence" value="ECO:0007669"/>
    <property type="project" value="TreeGrafter"/>
</dbReference>
<keyword evidence="1" id="KW-0805">Transcription regulation</keyword>
<dbReference type="AlphaFoldDB" id="A0A323UJG7"/>
<comment type="caution">
    <text evidence="6">The sequence shown here is derived from an EMBL/GenBank/DDBJ whole genome shotgun (WGS) entry which is preliminary data.</text>
</comment>
<dbReference type="SMART" id="SM00346">
    <property type="entry name" value="HTH_ICLR"/>
    <property type="match status" value="1"/>
</dbReference>
<dbReference type="InterPro" id="IPR005471">
    <property type="entry name" value="Tscrpt_reg_IclR_N"/>
</dbReference>
<proteinExistence type="predicted"/>
<dbReference type="Gene3D" id="3.30.450.40">
    <property type="match status" value="2"/>
</dbReference>
<dbReference type="Proteomes" id="UP000248134">
    <property type="component" value="Unassembled WGS sequence"/>
</dbReference>
<protein>
    <submittedName>
        <fullName evidence="6">IclR family transcriptional regulator</fullName>
    </submittedName>
</protein>
<dbReference type="InterPro" id="IPR014757">
    <property type="entry name" value="Tscrpt_reg_IclR_C"/>
</dbReference>
<dbReference type="SUPFAM" id="SSF55781">
    <property type="entry name" value="GAF domain-like"/>
    <property type="match status" value="1"/>
</dbReference>
<dbReference type="PANTHER" id="PTHR30136:SF39">
    <property type="entry name" value="TRANSCRIPTIONAL REGULATORY PROTEIN"/>
    <property type="match status" value="1"/>
</dbReference>
<dbReference type="InterPro" id="IPR050707">
    <property type="entry name" value="HTH_MetabolicPath_Reg"/>
</dbReference>
<keyword evidence="3" id="KW-0804">Transcription</keyword>